<organism evidence="1 2">
    <name type="scientific">Nocardia rhizosphaerihabitans</name>
    <dbReference type="NCBI Taxonomy" id="1691570"/>
    <lineage>
        <taxon>Bacteria</taxon>
        <taxon>Bacillati</taxon>
        <taxon>Actinomycetota</taxon>
        <taxon>Actinomycetes</taxon>
        <taxon>Mycobacteriales</taxon>
        <taxon>Nocardiaceae</taxon>
        <taxon>Nocardia</taxon>
    </lineage>
</organism>
<name>A0ABQ2KGD6_9NOCA</name>
<dbReference type="EMBL" id="BMNE01000003">
    <property type="protein sequence ID" value="GGN80447.1"/>
    <property type="molecule type" value="Genomic_DNA"/>
</dbReference>
<dbReference type="Proteomes" id="UP000658127">
    <property type="component" value="Unassembled WGS sequence"/>
</dbReference>
<accession>A0ABQ2KGD6</accession>
<keyword evidence="2" id="KW-1185">Reference proteome</keyword>
<evidence type="ECO:0008006" key="3">
    <source>
        <dbReference type="Google" id="ProtNLM"/>
    </source>
</evidence>
<protein>
    <recommendedName>
        <fullName evidence="3">Beta/gamma crystallin 'Greek key' domain-containing protein</fullName>
    </recommendedName>
</protein>
<dbReference type="RefSeq" id="WP_189028343.1">
    <property type="nucleotide sequence ID" value="NZ_BMNE01000003.1"/>
</dbReference>
<reference evidence="2" key="1">
    <citation type="journal article" date="2019" name="Int. J. Syst. Evol. Microbiol.">
        <title>The Global Catalogue of Microorganisms (GCM) 10K type strain sequencing project: providing services to taxonomists for standard genome sequencing and annotation.</title>
        <authorList>
            <consortium name="The Broad Institute Genomics Platform"/>
            <consortium name="The Broad Institute Genome Sequencing Center for Infectious Disease"/>
            <person name="Wu L."/>
            <person name="Ma J."/>
        </authorList>
    </citation>
    <scope>NUCLEOTIDE SEQUENCE [LARGE SCALE GENOMIC DNA]</scope>
    <source>
        <strain evidence="2">CGMCC 4.7329</strain>
    </source>
</reference>
<evidence type="ECO:0000313" key="2">
    <source>
        <dbReference type="Proteomes" id="UP000658127"/>
    </source>
</evidence>
<gene>
    <name evidence="1" type="ORF">GCM10011610_29820</name>
</gene>
<evidence type="ECO:0000313" key="1">
    <source>
        <dbReference type="EMBL" id="GGN80447.1"/>
    </source>
</evidence>
<sequence>MRVVGAVVAGAGVANAADVPAYGNVRYVFCSDVQAGNEITYYDSLGKRDEVVTLTESMEGDRWCRNVDVQFRKESFTWSAISHPDAYAAIYVNGKLVARDEDRSTYGYASAQAM</sequence>
<proteinExistence type="predicted"/>
<comment type="caution">
    <text evidence="1">The sequence shown here is derived from an EMBL/GenBank/DDBJ whole genome shotgun (WGS) entry which is preliminary data.</text>
</comment>